<feature type="transmembrane region" description="Helical" evidence="6">
    <location>
        <begin position="778"/>
        <end position="798"/>
    </location>
</feature>
<dbReference type="SUPFAM" id="SSF103473">
    <property type="entry name" value="MFS general substrate transporter"/>
    <property type="match status" value="1"/>
</dbReference>
<evidence type="ECO:0000256" key="2">
    <source>
        <dbReference type="ARBA" id="ARBA00022692"/>
    </source>
</evidence>
<dbReference type="EMBL" id="JAKWBI020000341">
    <property type="protein sequence ID" value="KAJ2896287.1"/>
    <property type="molecule type" value="Genomic_DNA"/>
</dbReference>
<feature type="domain" description="Major facilitator superfamily (MFS) profile" evidence="7">
    <location>
        <begin position="436"/>
        <end position="908"/>
    </location>
</feature>
<evidence type="ECO:0000256" key="5">
    <source>
        <dbReference type="SAM" id="MobiDB-lite"/>
    </source>
</evidence>
<sequence length="916" mass="96718">MAGHRYTILTGQGHENRDEDGEGYENQETHPASSAEELWKATDAMQRAADTMIATTESFRQQIHEQDGADQQLSTPYQPHRPDDIFGFHPDSSDSQPPTTSKGSSSAMNIVSGPPSNTSPSLLSTLLSNESSRRSHTPHIRPPSSSRAQPKAPMVSQTETQETTAVATPVPTAATLNEFIPQRWSSRAVPPVNTNVGKHSGMGEGPTTGGEREMVDVELSPVTNGTSGTGGLSMTQWSGAGSTPTVVQNFTPARPSGFTHMSKTSIGHASRHVDLVTAAEHYRNSAMLHPNPLHSNPSANGVLNPNLAAPGITVQKTPSSPTSPHQNARGRNYSTTSFGSSAKNTGGLSSIPRDSVDDFNTPLFPRPTAGGSGHGLYGPLAPGGVKRNALSRSFKRAKAHIPQLSPATASAVLVDEKNPRTPPSLEQGPILSKAQEIMFVLVICLADGLMLAGLAQGIAPMLAILEDFPGAEQGETTWYTAAYALTAGAFVLPGGRLGDVFGPKRMFVLGFLWLAVWSLACGFGLAAERAGGNGNLFFVFCRAMQGVGPGVLLPNGQVLVGKVFPRRSQKHGLNLATVMFGTAAPAGFVAGSAMSALFAASASWPWSFFTMAAVCLATCGLALLALPSSRCDARASHEDDGLFALLDVPGMALLVAGLVLFGVGWNEAPTCGWQTPYVYFVVILGMLVLAGFVYVERHASFPLIPLARMRAEAAVVMFALLAGWMAWGVWVVYTFRFLIEQRDLEPLLASAQIADFAILGLLGSLLLAVLFDKGIKPPMLLVAGMLAFVAASILLATAPVDQVYWINVFIATIVLPLGMEFVTPAATAMLEMAMPEGEWEGASSLVMMTVNFGICLGLGVAGTVERYVGNEGEKELAGIKGGQWTGAGLAGLGFVSAVVLLMVDRRSRSTERVPSP</sequence>
<feature type="transmembrane region" description="Helical" evidence="6">
    <location>
        <begin position="804"/>
        <end position="830"/>
    </location>
</feature>
<dbReference type="PANTHER" id="PTHR42718:SF1">
    <property type="entry name" value="LOW AFFINITY AMMONIUM TRANSPORTER"/>
    <property type="match status" value="1"/>
</dbReference>
<evidence type="ECO:0000256" key="4">
    <source>
        <dbReference type="ARBA" id="ARBA00023136"/>
    </source>
</evidence>
<protein>
    <submittedName>
        <fullName evidence="8">MFS general substrate transporter</fullName>
    </submittedName>
</protein>
<feature type="transmembrane region" description="Helical" evidence="6">
    <location>
        <begin position="533"/>
        <end position="553"/>
    </location>
</feature>
<feature type="transmembrane region" description="Helical" evidence="6">
    <location>
        <begin position="507"/>
        <end position="527"/>
    </location>
</feature>
<dbReference type="InterPro" id="IPR011701">
    <property type="entry name" value="MFS"/>
</dbReference>
<feature type="compositionally biased region" description="Low complexity" evidence="5">
    <location>
        <begin position="157"/>
        <end position="167"/>
    </location>
</feature>
<dbReference type="InterPro" id="IPR036259">
    <property type="entry name" value="MFS_trans_sf"/>
</dbReference>
<feature type="transmembrane region" description="Helical" evidence="6">
    <location>
        <begin position="884"/>
        <end position="903"/>
    </location>
</feature>
<proteinExistence type="predicted"/>
<feature type="region of interest" description="Disordered" evidence="5">
    <location>
        <begin position="309"/>
        <end position="353"/>
    </location>
</feature>
<dbReference type="AlphaFoldDB" id="A0AAD5WQ71"/>
<dbReference type="InterPro" id="IPR020846">
    <property type="entry name" value="MFS_dom"/>
</dbReference>
<keyword evidence="3 6" id="KW-1133">Transmembrane helix</keyword>
<evidence type="ECO:0000256" key="6">
    <source>
        <dbReference type="SAM" id="Phobius"/>
    </source>
</evidence>
<feature type="region of interest" description="Disordered" evidence="5">
    <location>
        <begin position="1"/>
        <end position="167"/>
    </location>
</feature>
<feature type="transmembrane region" description="Helical" evidence="6">
    <location>
        <begin position="606"/>
        <end position="626"/>
    </location>
</feature>
<keyword evidence="2 6" id="KW-0812">Transmembrane</keyword>
<gene>
    <name evidence="8" type="ORF">MKZ38_005689</name>
</gene>
<feature type="transmembrane region" description="Helical" evidence="6">
    <location>
        <begin position="437"/>
        <end position="465"/>
    </location>
</feature>
<keyword evidence="4 6" id="KW-0472">Membrane</keyword>
<feature type="transmembrane region" description="Helical" evidence="6">
    <location>
        <begin position="677"/>
        <end position="695"/>
    </location>
</feature>
<feature type="compositionally biased region" description="Low complexity" evidence="5">
    <location>
        <begin position="115"/>
        <end position="130"/>
    </location>
</feature>
<dbReference type="Pfam" id="PF07690">
    <property type="entry name" value="MFS_1"/>
    <property type="match status" value="1"/>
</dbReference>
<name>A0AAD5WQ71_9PEZI</name>
<dbReference type="GO" id="GO:0022857">
    <property type="term" value="F:transmembrane transporter activity"/>
    <property type="evidence" value="ECO:0007669"/>
    <property type="project" value="InterPro"/>
</dbReference>
<organism evidence="8 9">
    <name type="scientific">Zalerion maritima</name>
    <dbReference type="NCBI Taxonomy" id="339359"/>
    <lineage>
        <taxon>Eukaryota</taxon>
        <taxon>Fungi</taxon>
        <taxon>Dikarya</taxon>
        <taxon>Ascomycota</taxon>
        <taxon>Pezizomycotina</taxon>
        <taxon>Sordariomycetes</taxon>
        <taxon>Lulworthiomycetidae</taxon>
        <taxon>Lulworthiales</taxon>
        <taxon>Lulworthiaceae</taxon>
        <taxon>Zalerion</taxon>
    </lineage>
</organism>
<feature type="region of interest" description="Disordered" evidence="5">
    <location>
        <begin position="188"/>
        <end position="211"/>
    </location>
</feature>
<comment type="subcellular location">
    <subcellularLocation>
        <location evidence="1">Membrane</location>
        <topology evidence="1">Multi-pass membrane protein</topology>
    </subcellularLocation>
</comment>
<dbReference type="Proteomes" id="UP001201980">
    <property type="component" value="Unassembled WGS sequence"/>
</dbReference>
<evidence type="ECO:0000313" key="8">
    <source>
        <dbReference type="EMBL" id="KAJ2896287.1"/>
    </source>
</evidence>
<comment type="caution">
    <text evidence="8">The sequence shown here is derived from an EMBL/GenBank/DDBJ whole genome shotgun (WGS) entry which is preliminary data.</text>
</comment>
<reference evidence="8" key="1">
    <citation type="submission" date="2022-07" db="EMBL/GenBank/DDBJ databases">
        <title>Draft genome sequence of Zalerion maritima ATCC 34329, a (micro)plastics degrading marine fungus.</title>
        <authorList>
            <person name="Paco A."/>
            <person name="Goncalves M.F.M."/>
            <person name="Rocha-Santos T.A.P."/>
            <person name="Alves A."/>
        </authorList>
    </citation>
    <scope>NUCLEOTIDE SEQUENCE</scope>
    <source>
        <strain evidence="8">ATCC 34329</strain>
    </source>
</reference>
<evidence type="ECO:0000313" key="9">
    <source>
        <dbReference type="Proteomes" id="UP001201980"/>
    </source>
</evidence>
<feature type="transmembrane region" description="Helical" evidence="6">
    <location>
        <begin position="747"/>
        <end position="771"/>
    </location>
</feature>
<feature type="transmembrane region" description="Helical" evidence="6">
    <location>
        <begin position="477"/>
        <end position="495"/>
    </location>
</feature>
<dbReference type="Gene3D" id="1.20.1250.20">
    <property type="entry name" value="MFS general substrate transporter like domains"/>
    <property type="match status" value="2"/>
</dbReference>
<dbReference type="PANTHER" id="PTHR42718">
    <property type="entry name" value="MAJOR FACILITATOR SUPERFAMILY MULTIDRUG TRANSPORTER MFSC"/>
    <property type="match status" value="1"/>
</dbReference>
<feature type="transmembrane region" description="Helical" evidence="6">
    <location>
        <begin position="573"/>
        <end position="600"/>
    </location>
</feature>
<feature type="transmembrane region" description="Helical" evidence="6">
    <location>
        <begin position="642"/>
        <end position="665"/>
    </location>
</feature>
<dbReference type="PROSITE" id="PS50850">
    <property type="entry name" value="MFS"/>
    <property type="match status" value="1"/>
</dbReference>
<feature type="compositionally biased region" description="Polar residues" evidence="5">
    <location>
        <begin position="332"/>
        <end position="348"/>
    </location>
</feature>
<evidence type="ECO:0000256" key="1">
    <source>
        <dbReference type="ARBA" id="ARBA00004141"/>
    </source>
</evidence>
<evidence type="ECO:0000256" key="3">
    <source>
        <dbReference type="ARBA" id="ARBA00022989"/>
    </source>
</evidence>
<feature type="transmembrane region" description="Helical" evidence="6">
    <location>
        <begin position="842"/>
        <end position="864"/>
    </location>
</feature>
<feature type="transmembrane region" description="Helical" evidence="6">
    <location>
        <begin position="715"/>
        <end position="735"/>
    </location>
</feature>
<feature type="compositionally biased region" description="Polar residues" evidence="5">
    <location>
        <begin position="314"/>
        <end position="326"/>
    </location>
</feature>
<dbReference type="GO" id="GO:0016020">
    <property type="term" value="C:membrane"/>
    <property type="evidence" value="ECO:0007669"/>
    <property type="project" value="UniProtKB-SubCell"/>
</dbReference>
<evidence type="ECO:0000259" key="7">
    <source>
        <dbReference type="PROSITE" id="PS50850"/>
    </source>
</evidence>
<keyword evidence="9" id="KW-1185">Reference proteome</keyword>
<accession>A0AAD5WQ71</accession>